<proteinExistence type="predicted"/>
<dbReference type="SUPFAM" id="SSF142906">
    <property type="entry name" value="YjbR-like"/>
    <property type="match status" value="1"/>
</dbReference>
<dbReference type="InterPro" id="IPR058532">
    <property type="entry name" value="YjbR/MT2646/Rv2570-like"/>
</dbReference>
<dbReference type="OrthoDB" id="954305at2"/>
<evidence type="ECO:0000313" key="1">
    <source>
        <dbReference type="EMBL" id="QBR91333.1"/>
    </source>
</evidence>
<keyword evidence="2" id="KW-1185">Reference proteome</keyword>
<dbReference type="Proteomes" id="UP000294894">
    <property type="component" value="Chromosome"/>
</dbReference>
<dbReference type="RefSeq" id="WP_135073841.1">
    <property type="nucleotide sequence ID" value="NZ_CP038267.1"/>
</dbReference>
<reference evidence="1 2" key="1">
    <citation type="submission" date="2019-03" db="EMBL/GenBank/DDBJ databases">
        <title>Three New Species of Nocardioides, Nocardioides euryhalodurans sp. nov., Nocardioides seonyuensis sp. nov. and Nocardioides eburneoflavus sp. nov., Iolated from Soil.</title>
        <authorList>
            <person name="Roh S.G."/>
            <person name="Lee C."/>
            <person name="Kim M.-K."/>
            <person name="Kim S.B."/>
        </authorList>
    </citation>
    <scope>NUCLEOTIDE SEQUENCE [LARGE SCALE GENOMIC DNA]</scope>
    <source>
        <strain evidence="1 2">MMS17-SY117</strain>
    </source>
</reference>
<accession>A0A4P7GHS0</accession>
<name>A0A4P7GHS0_9ACTN</name>
<dbReference type="EMBL" id="CP038267">
    <property type="protein sequence ID" value="QBR91333.1"/>
    <property type="molecule type" value="Genomic_DNA"/>
</dbReference>
<gene>
    <name evidence="1" type="ORF">EXE57_02895</name>
</gene>
<dbReference type="AlphaFoldDB" id="A0A4P7GHS0"/>
<sequence length="139" mass="15537">MGRPATPEDVDRICGELPETELGISWGDRPTWKVPRGEKGKGFLLYRMPHPTAVDAETGEMYDDLIVITTPTAVEKQALVEDGTTPFFTIDHFRNTDAVLVRLSRLGEVDVDELHGIITDAWARRAPKRLVREHLGDDG</sequence>
<dbReference type="KEGG" id="noy:EXE57_02895"/>
<dbReference type="InterPro" id="IPR038056">
    <property type="entry name" value="YjbR-like_sf"/>
</dbReference>
<dbReference type="Pfam" id="PF04237">
    <property type="entry name" value="YjbR"/>
    <property type="match status" value="1"/>
</dbReference>
<evidence type="ECO:0000313" key="2">
    <source>
        <dbReference type="Proteomes" id="UP000294894"/>
    </source>
</evidence>
<evidence type="ECO:0008006" key="3">
    <source>
        <dbReference type="Google" id="ProtNLM"/>
    </source>
</evidence>
<organism evidence="1 2">
    <name type="scientific">Nocardioides euryhalodurans</name>
    <dbReference type="NCBI Taxonomy" id="2518370"/>
    <lineage>
        <taxon>Bacteria</taxon>
        <taxon>Bacillati</taxon>
        <taxon>Actinomycetota</taxon>
        <taxon>Actinomycetes</taxon>
        <taxon>Propionibacteriales</taxon>
        <taxon>Nocardioidaceae</taxon>
        <taxon>Nocardioides</taxon>
    </lineage>
</organism>
<protein>
    <recommendedName>
        <fullName evidence="3">MmcQ/YjbR family DNA-binding protein</fullName>
    </recommendedName>
</protein>